<reference evidence="3 4" key="1">
    <citation type="journal article" date="2019" name="G3 (Bethesda)">
        <title>Sequencing of a Wild Apple (Malus baccata) Genome Unravels the Differences Between Cultivated and Wild Apple Species Regarding Disease Resistance and Cold Tolerance.</title>
        <authorList>
            <person name="Chen X."/>
        </authorList>
    </citation>
    <scope>NUCLEOTIDE SEQUENCE [LARGE SCALE GENOMIC DNA]</scope>
    <source>
        <strain evidence="4">cv. Shandingzi</strain>
        <tissue evidence="3">Leaves</tissue>
    </source>
</reference>
<dbReference type="GO" id="GO:0016020">
    <property type="term" value="C:membrane"/>
    <property type="evidence" value="ECO:0007669"/>
    <property type="project" value="UniProtKB-SubCell"/>
</dbReference>
<keyword evidence="4" id="KW-1185">Reference proteome</keyword>
<accession>A0A540N0T1</accession>
<keyword evidence="1" id="KW-0407">Ion channel</keyword>
<dbReference type="Proteomes" id="UP000315295">
    <property type="component" value="Unassembled WGS sequence"/>
</dbReference>
<dbReference type="EMBL" id="VIEB01000136">
    <property type="protein sequence ID" value="TQE04661.1"/>
    <property type="molecule type" value="Genomic_DNA"/>
</dbReference>
<feature type="transmembrane region" description="Helical" evidence="2">
    <location>
        <begin position="103"/>
        <end position="122"/>
    </location>
</feature>
<dbReference type="PANTHER" id="PTHR45651">
    <property type="entry name" value="CYCLIC NUCLEOTIDE-GATED ION CHANNEL 15-RELATED-RELATED"/>
    <property type="match status" value="1"/>
</dbReference>
<dbReference type="STRING" id="106549.A0A540N0T1"/>
<keyword evidence="1" id="KW-0406">Ion transport</keyword>
<gene>
    <name evidence="3" type="ORF">C1H46_009744</name>
</gene>
<keyword evidence="2" id="KW-0472">Membrane</keyword>
<feature type="transmembrane region" description="Helical" evidence="2">
    <location>
        <begin position="21"/>
        <end position="43"/>
    </location>
</feature>
<organism evidence="3 4">
    <name type="scientific">Malus baccata</name>
    <name type="common">Siberian crab apple</name>
    <name type="synonym">Pyrus baccata</name>
    <dbReference type="NCBI Taxonomy" id="106549"/>
    <lineage>
        <taxon>Eukaryota</taxon>
        <taxon>Viridiplantae</taxon>
        <taxon>Streptophyta</taxon>
        <taxon>Embryophyta</taxon>
        <taxon>Tracheophyta</taxon>
        <taxon>Spermatophyta</taxon>
        <taxon>Magnoliopsida</taxon>
        <taxon>eudicotyledons</taxon>
        <taxon>Gunneridae</taxon>
        <taxon>Pentapetalae</taxon>
        <taxon>rosids</taxon>
        <taxon>fabids</taxon>
        <taxon>Rosales</taxon>
        <taxon>Rosaceae</taxon>
        <taxon>Amygdaloideae</taxon>
        <taxon>Maleae</taxon>
        <taxon>Malus</taxon>
    </lineage>
</organism>
<keyword evidence="1" id="KW-0813">Transport</keyword>
<evidence type="ECO:0000313" key="3">
    <source>
        <dbReference type="EMBL" id="TQE04661.1"/>
    </source>
</evidence>
<keyword evidence="2" id="KW-1133">Transmembrane helix</keyword>
<evidence type="ECO:0008006" key="5">
    <source>
        <dbReference type="Google" id="ProtNLM"/>
    </source>
</evidence>
<name>A0A540N0T1_MALBA</name>
<keyword evidence="2" id="KW-0812">Transmembrane</keyword>
<dbReference type="GO" id="GO:0034220">
    <property type="term" value="P:monoatomic ion transmembrane transport"/>
    <property type="evidence" value="ECO:0007669"/>
    <property type="project" value="UniProtKB-KW"/>
</dbReference>
<evidence type="ECO:0000256" key="1">
    <source>
        <dbReference type="ARBA" id="ARBA00023303"/>
    </source>
</evidence>
<evidence type="ECO:0000256" key="2">
    <source>
        <dbReference type="SAM" id="Phobius"/>
    </source>
</evidence>
<comment type="caution">
    <text evidence="3">The sequence shown here is derived from an EMBL/GenBank/DDBJ whole genome shotgun (WGS) entry which is preliminary data.</text>
</comment>
<sequence>MAEAVLQVLLEGIFEREAESWWYKFVTISFVVAVTMDPLFLYIPIIDQDNKCLGMDKKLWTVSLIFRSLSDFIALVHLLYGLHVLFKEVKGNRPQVFKYLGKTVSAVFITSVGIDVVALLPIPQVREMI</sequence>
<protein>
    <recommendedName>
        <fullName evidence="5">Ion transport domain-containing protein</fullName>
    </recommendedName>
</protein>
<evidence type="ECO:0000313" key="4">
    <source>
        <dbReference type="Proteomes" id="UP000315295"/>
    </source>
</evidence>
<feature type="transmembrane region" description="Helical" evidence="2">
    <location>
        <begin position="64"/>
        <end position="83"/>
    </location>
</feature>
<dbReference type="PANTHER" id="PTHR45651:SF68">
    <property type="entry name" value="ION TRANSPORT DOMAIN-CONTAINING PROTEIN"/>
    <property type="match status" value="1"/>
</dbReference>
<proteinExistence type="predicted"/>
<dbReference type="AlphaFoldDB" id="A0A540N0T1"/>